<dbReference type="Proteomes" id="UP001236507">
    <property type="component" value="Unassembled WGS sequence"/>
</dbReference>
<dbReference type="EMBL" id="JASHIF010000009">
    <property type="protein sequence ID" value="MDI9859992.1"/>
    <property type="molecule type" value="Genomic_DNA"/>
</dbReference>
<accession>A0ABT6Y907</accession>
<feature type="domain" description="DUF11" evidence="1">
    <location>
        <begin position="218"/>
        <end position="329"/>
    </location>
</feature>
<sequence length="345" mass="36270">MKTFLHYLFLLIGLTLSYKTTFAQKLVNPHISFKIELRPDGYYYGTMKSDTTLSSVSPSNNISTIQFTVVAPIGTFSPISYSGSTVLNLLGSIEDLVPSDNLGSYLWTIQRSTYDANTEYAFIGMTGSPRLTNTITKDVEIPLFRFRLQNCLGNIRMYQNGIDLPSRSGTALLNTDCSIYLSRIKESLADAYKDNYGGPAACLTALIPDLMTSLTAPSSGAPNTAYSYTVSVMNVGSGLSSGIVSESFSLPAGLTFNSGGGNGWTCAVAGTSSGTTTVICTNPAPNVPASGSINFPLTVKPTTLGAFTITAQVSGGGESNTNNNNATSNTTSIGCGVSAGGINRL</sequence>
<comment type="caution">
    <text evidence="2">The sequence shown here is derived from an EMBL/GenBank/DDBJ whole genome shotgun (WGS) entry which is preliminary data.</text>
</comment>
<organism evidence="2 3">
    <name type="scientific">Flectobacillus roseus</name>
    <dbReference type="NCBI Taxonomy" id="502259"/>
    <lineage>
        <taxon>Bacteria</taxon>
        <taxon>Pseudomonadati</taxon>
        <taxon>Bacteroidota</taxon>
        <taxon>Cytophagia</taxon>
        <taxon>Cytophagales</taxon>
        <taxon>Flectobacillaceae</taxon>
        <taxon>Flectobacillus</taxon>
    </lineage>
</organism>
<dbReference type="Gene3D" id="2.60.40.10">
    <property type="entry name" value="Immunoglobulins"/>
    <property type="match status" value="1"/>
</dbReference>
<dbReference type="Pfam" id="PF01345">
    <property type="entry name" value="DUF11"/>
    <property type="match status" value="1"/>
</dbReference>
<evidence type="ECO:0000259" key="1">
    <source>
        <dbReference type="Pfam" id="PF01345"/>
    </source>
</evidence>
<dbReference type="InterPro" id="IPR013783">
    <property type="entry name" value="Ig-like_fold"/>
</dbReference>
<dbReference type="InterPro" id="IPR001434">
    <property type="entry name" value="OmcB-like_DUF11"/>
</dbReference>
<keyword evidence="3" id="KW-1185">Reference proteome</keyword>
<evidence type="ECO:0000313" key="2">
    <source>
        <dbReference type="EMBL" id="MDI9859992.1"/>
    </source>
</evidence>
<dbReference type="RefSeq" id="WP_283344823.1">
    <property type="nucleotide sequence ID" value="NZ_JASHIF010000009.1"/>
</dbReference>
<proteinExistence type="predicted"/>
<evidence type="ECO:0000313" key="3">
    <source>
        <dbReference type="Proteomes" id="UP001236507"/>
    </source>
</evidence>
<reference evidence="2 3" key="1">
    <citation type="submission" date="2023-05" db="EMBL/GenBank/DDBJ databases">
        <title>Novel species of genus Flectobacillus isolated from stream in China.</title>
        <authorList>
            <person name="Lu H."/>
        </authorList>
    </citation>
    <scope>NUCLEOTIDE SEQUENCE [LARGE SCALE GENOMIC DNA]</scope>
    <source>
        <strain evidence="2 3">KCTC 42575</strain>
    </source>
</reference>
<gene>
    <name evidence="2" type="ORF">QM524_12295</name>
</gene>
<name>A0ABT6Y907_9BACT</name>
<protein>
    <recommendedName>
        <fullName evidence="1">DUF11 domain-containing protein</fullName>
    </recommendedName>
</protein>